<reference evidence="2" key="1">
    <citation type="submission" date="2019-08" db="EMBL/GenBank/DDBJ databases">
        <authorList>
            <person name="Kucharzyk K."/>
            <person name="Murdoch R.W."/>
            <person name="Higgins S."/>
            <person name="Loffler F."/>
        </authorList>
    </citation>
    <scope>NUCLEOTIDE SEQUENCE</scope>
</reference>
<dbReference type="EMBL" id="VSSQ01103268">
    <property type="protein sequence ID" value="MPN44261.1"/>
    <property type="molecule type" value="Genomic_DNA"/>
</dbReference>
<feature type="transmembrane region" description="Helical" evidence="1">
    <location>
        <begin position="76"/>
        <end position="97"/>
    </location>
</feature>
<sequence>MCRTTQGTVKGQFDGFVAWKGFFDSLHHIEFVWLPGAVSSVVAKTDGIVFFCFRQFDNCGRVVGKKGFRNNLLIPLIDKVIMVAYLFVAPAACVGLLDKSDLDRPRCEGNHRQVKHENQAKGEYRQQFFSHFTATSLFLEVSARSTMAAIRAAAPAM</sequence>
<keyword evidence="1" id="KW-0812">Transmembrane</keyword>
<accession>A0A645HYY6</accession>
<gene>
    <name evidence="2" type="ORF">SDC9_191823</name>
</gene>
<keyword evidence="1" id="KW-0472">Membrane</keyword>
<dbReference type="AlphaFoldDB" id="A0A645HYY6"/>
<protein>
    <submittedName>
        <fullName evidence="2">Uncharacterized protein</fullName>
    </submittedName>
</protein>
<evidence type="ECO:0000313" key="2">
    <source>
        <dbReference type="EMBL" id="MPN44261.1"/>
    </source>
</evidence>
<organism evidence="2">
    <name type="scientific">bioreactor metagenome</name>
    <dbReference type="NCBI Taxonomy" id="1076179"/>
    <lineage>
        <taxon>unclassified sequences</taxon>
        <taxon>metagenomes</taxon>
        <taxon>ecological metagenomes</taxon>
    </lineage>
</organism>
<name>A0A645HYY6_9ZZZZ</name>
<comment type="caution">
    <text evidence="2">The sequence shown here is derived from an EMBL/GenBank/DDBJ whole genome shotgun (WGS) entry which is preliminary data.</text>
</comment>
<keyword evidence="1" id="KW-1133">Transmembrane helix</keyword>
<proteinExistence type="predicted"/>
<evidence type="ECO:0000256" key="1">
    <source>
        <dbReference type="SAM" id="Phobius"/>
    </source>
</evidence>